<feature type="domain" description="J" evidence="2">
    <location>
        <begin position="63"/>
        <end position="132"/>
    </location>
</feature>
<reference evidence="3" key="1">
    <citation type="submission" date="2021-05" db="EMBL/GenBank/DDBJ databases">
        <title>The genome of the haptophyte Pavlova lutheri (Diacronema luteri, Pavlovales) - a model for lipid biosynthesis in eukaryotic algae.</title>
        <authorList>
            <person name="Hulatt C.J."/>
            <person name="Posewitz M.C."/>
        </authorList>
    </citation>
    <scope>NUCLEOTIDE SEQUENCE</scope>
    <source>
        <strain evidence="3">NIVA-4/92</strain>
    </source>
</reference>
<evidence type="ECO:0000256" key="1">
    <source>
        <dbReference type="SAM" id="MobiDB-lite"/>
    </source>
</evidence>
<name>A0A8J6CAT5_DIALT</name>
<proteinExistence type="predicted"/>
<feature type="region of interest" description="Disordered" evidence="1">
    <location>
        <begin position="235"/>
        <end position="258"/>
    </location>
</feature>
<dbReference type="AlphaFoldDB" id="A0A8J6CAT5"/>
<feature type="region of interest" description="Disordered" evidence="1">
    <location>
        <begin position="289"/>
        <end position="332"/>
    </location>
</feature>
<protein>
    <recommendedName>
        <fullName evidence="2">J domain-containing protein</fullName>
    </recommendedName>
</protein>
<dbReference type="PROSITE" id="PS50076">
    <property type="entry name" value="DNAJ_2"/>
    <property type="match status" value="1"/>
</dbReference>
<dbReference type="InterPro" id="IPR001623">
    <property type="entry name" value="DnaJ_domain"/>
</dbReference>
<feature type="compositionally biased region" description="Basic and acidic residues" evidence="1">
    <location>
        <begin position="289"/>
        <end position="311"/>
    </location>
</feature>
<dbReference type="Pfam" id="PF00226">
    <property type="entry name" value="DnaJ"/>
    <property type="match status" value="1"/>
</dbReference>
<keyword evidence="4" id="KW-1185">Reference proteome</keyword>
<gene>
    <name evidence="3" type="ORF">KFE25_005419</name>
</gene>
<dbReference type="Proteomes" id="UP000751190">
    <property type="component" value="Unassembled WGS sequence"/>
</dbReference>
<evidence type="ECO:0000313" key="3">
    <source>
        <dbReference type="EMBL" id="KAG8465849.1"/>
    </source>
</evidence>
<sequence length="836" mass="88073">MADSAVALARAALASEPPDVERAQRLFARARALAPDDALVATAARDCDTVADALRAASAGDGALTRLLGVAVGASAAELRAAARKLALRLHPDKNVSPCAAHAFAAMRGAVDRLVQRKSGTTCWPADGDRWRARAEDASPLEALCASCAHTVSLPARAADAGELGAIAAWRCGRCGAKGSAPIADVLSGAQRTRAQAEVERVRRVEAQARHAAEEADEARLRALAREALLRSEAAARRRSTAAPPAAPPAQPACAGATPLRARTPCEPANRPASSAVHVAVCRDVRGRAAERPAHDDAPPESRDPQSRDPQSRVGGRPAEAEARAPEPPPISATSNVHIAALFDAVDAISRSIGFGTWQAQPPSLAPARPAHALFAAVLSLAAVGADERVCGAPSPSSCAALRFIDVPTFWINVDSATGRAARMRAQLAAHLAVGVCATRVSAVRVDEVIEVAHGELLPLLLARRAPNVEDAIMLSHLKAIFLAARRVSGPFLILEDDVDFMPISHYHAVLPRANITNAAPLPPPPSVRALAAGAPRGWSLLQLMVVAGGDDWAALRARWKAAGAPPLVERASVVRRFSAPRRACEVASYSAGAYVLSARAAGSVLARWPTAVAPRARGGVRVRLDRSCFTPASRWPAACAVAVAAGGAAAAPEPELAFFSDHCIVNFEMRGPAISLGRFEKERRAPNRSAAVEELDALADSWRSYSATPPWFTDCNERARSGESAHGSAQWRLFLTSQVETYGWWRKACRLAKRSCTRAQRDALRALLPLESFGFVPKAGGPVPEALTRPERATLSPLMERVCSAAVRPASAHSCARTTMRLMQGVEAHALGQGP</sequence>
<comment type="caution">
    <text evidence="3">The sequence shown here is derived from an EMBL/GenBank/DDBJ whole genome shotgun (WGS) entry which is preliminary data.</text>
</comment>
<dbReference type="EMBL" id="JAGTXO010000009">
    <property type="protein sequence ID" value="KAG8465849.1"/>
    <property type="molecule type" value="Genomic_DNA"/>
</dbReference>
<evidence type="ECO:0000259" key="2">
    <source>
        <dbReference type="PROSITE" id="PS50076"/>
    </source>
</evidence>
<dbReference type="SUPFAM" id="SSF46565">
    <property type="entry name" value="Chaperone J-domain"/>
    <property type="match status" value="1"/>
</dbReference>
<evidence type="ECO:0000313" key="4">
    <source>
        <dbReference type="Proteomes" id="UP000751190"/>
    </source>
</evidence>
<dbReference type="Gene3D" id="1.10.287.110">
    <property type="entry name" value="DnaJ domain"/>
    <property type="match status" value="1"/>
</dbReference>
<organism evidence="3 4">
    <name type="scientific">Diacronema lutheri</name>
    <name type="common">Unicellular marine alga</name>
    <name type="synonym">Monochrysis lutheri</name>
    <dbReference type="NCBI Taxonomy" id="2081491"/>
    <lineage>
        <taxon>Eukaryota</taxon>
        <taxon>Haptista</taxon>
        <taxon>Haptophyta</taxon>
        <taxon>Pavlovophyceae</taxon>
        <taxon>Pavlovales</taxon>
        <taxon>Pavlovaceae</taxon>
        <taxon>Diacronema</taxon>
    </lineage>
</organism>
<accession>A0A8J6CAT5</accession>
<dbReference type="InterPro" id="IPR036869">
    <property type="entry name" value="J_dom_sf"/>
</dbReference>